<reference evidence="2" key="1">
    <citation type="submission" date="2018-06" db="EMBL/GenBank/DDBJ databases">
        <authorList>
            <person name="Zhirakovskaya E."/>
        </authorList>
    </citation>
    <scope>NUCLEOTIDE SEQUENCE</scope>
</reference>
<name>A0A3B0V004_9ZZZZ</name>
<dbReference type="AlphaFoldDB" id="A0A3B0V004"/>
<dbReference type="InterPro" id="IPR025234">
    <property type="entry name" value="YjzH-like"/>
</dbReference>
<dbReference type="Pfam" id="PF13783">
    <property type="entry name" value="DUF4177"/>
    <property type="match status" value="1"/>
</dbReference>
<proteinExistence type="predicted"/>
<accession>A0A3B0V004</accession>
<evidence type="ECO:0008006" key="3">
    <source>
        <dbReference type="Google" id="ProtNLM"/>
    </source>
</evidence>
<evidence type="ECO:0000313" key="2">
    <source>
        <dbReference type="EMBL" id="VAW34210.1"/>
    </source>
</evidence>
<protein>
    <recommendedName>
        <fullName evidence="3">DUF4177 domain-containing protein</fullName>
    </recommendedName>
</protein>
<evidence type="ECO:0000256" key="1">
    <source>
        <dbReference type="SAM" id="MobiDB-lite"/>
    </source>
</evidence>
<dbReference type="EMBL" id="UOEY01000002">
    <property type="protein sequence ID" value="VAW34210.1"/>
    <property type="molecule type" value="Genomic_DNA"/>
</dbReference>
<organism evidence="2">
    <name type="scientific">hydrothermal vent metagenome</name>
    <dbReference type="NCBI Taxonomy" id="652676"/>
    <lineage>
        <taxon>unclassified sequences</taxon>
        <taxon>metagenomes</taxon>
        <taxon>ecological metagenomes</taxon>
    </lineage>
</organism>
<feature type="region of interest" description="Disordered" evidence="1">
    <location>
        <begin position="60"/>
        <end position="97"/>
    </location>
</feature>
<gene>
    <name evidence="2" type="ORF">MNBD_DELTA04-1577</name>
</gene>
<sequence length="125" mass="14393">MHWQYRTILFEFQKDSLLGDKYIDDEELETTLNEQGESGWELVAVTPVREGILSFFKRMQPPAGAEAKPPSEGAGNKAPAAGKQTVVTAEQLQREEKEHIRRLEQERREAMLRQEQDLIGEIKIR</sequence>